<comment type="caution">
    <text evidence="2">The sequence shown here is derived from an EMBL/GenBank/DDBJ whole genome shotgun (WGS) entry which is preliminary data.</text>
</comment>
<dbReference type="AlphaFoldDB" id="A0A2T4DQ53"/>
<evidence type="ECO:0008006" key="4">
    <source>
        <dbReference type="Google" id="ProtNLM"/>
    </source>
</evidence>
<name>A0A2T4DQ53_9BACT</name>
<dbReference type="EMBL" id="PYVU01000076">
    <property type="protein sequence ID" value="PTB95940.1"/>
    <property type="molecule type" value="Genomic_DNA"/>
</dbReference>
<dbReference type="Proteomes" id="UP000240608">
    <property type="component" value="Unassembled WGS sequence"/>
</dbReference>
<feature type="transmembrane region" description="Helical" evidence="1">
    <location>
        <begin position="14"/>
        <end position="33"/>
    </location>
</feature>
<protein>
    <recommendedName>
        <fullName evidence="4">TerB family tellurite resistance protein</fullName>
    </recommendedName>
</protein>
<dbReference type="SUPFAM" id="SSF158682">
    <property type="entry name" value="TerB-like"/>
    <property type="match status" value="1"/>
</dbReference>
<dbReference type="InterPro" id="IPR029024">
    <property type="entry name" value="TerB-like"/>
</dbReference>
<evidence type="ECO:0000313" key="2">
    <source>
        <dbReference type="EMBL" id="PTB95940.1"/>
    </source>
</evidence>
<keyword evidence="1" id="KW-1133">Transmembrane helix</keyword>
<accession>A0A2T4DQ53</accession>
<evidence type="ECO:0000256" key="1">
    <source>
        <dbReference type="SAM" id="Phobius"/>
    </source>
</evidence>
<gene>
    <name evidence="2" type="ORF">C9994_09610</name>
</gene>
<keyword evidence="1" id="KW-0472">Membrane</keyword>
<dbReference type="Gene3D" id="1.10.3680.10">
    <property type="entry name" value="TerB-like"/>
    <property type="match status" value="1"/>
</dbReference>
<evidence type="ECO:0000313" key="3">
    <source>
        <dbReference type="Proteomes" id="UP000240608"/>
    </source>
</evidence>
<sequence>MIEKAYSNIIDQSFVYWTLYNNLISCLATMLIFQKQLSSDNIKSHLVHLHQLSKIDSKVVNEERQFLFELGRKNGLSEEAVQAIIIEAEDHPFLLPEGRDERLLFMYEYIQMMLVDNKLDEREARMCTLIAEKMEFNYALVGSITNAIVLAQDENEISVLTPNELNMLLNTTTR</sequence>
<reference evidence="2 3" key="1">
    <citation type="submission" date="2018-03" db="EMBL/GenBank/DDBJ databases">
        <title>Cross-interface Injection: A General Nanoliter Liquid Handling Method Applied to Single Cells Genome Amplification Automated Nanoliter Liquid Handling Applied to Single Cell Multiple Displacement Amplification.</title>
        <authorList>
            <person name="Yun J."/>
            <person name="Xu P."/>
            <person name="Xu J."/>
            <person name="Dai X."/>
            <person name="Wang Y."/>
            <person name="Zheng X."/>
            <person name="Cao C."/>
            <person name="Yi Q."/>
            <person name="Zhu Y."/>
            <person name="Wang L."/>
            <person name="Dong Z."/>
            <person name="Huang Y."/>
            <person name="Huang L."/>
            <person name="Du W."/>
        </authorList>
    </citation>
    <scope>NUCLEOTIDE SEQUENCE [LARGE SCALE GENOMIC DNA]</scope>
    <source>
        <strain evidence="2 3">Z-D1-2</strain>
    </source>
</reference>
<proteinExistence type="predicted"/>
<keyword evidence="1" id="KW-0812">Transmembrane</keyword>
<organism evidence="2 3">
    <name type="scientific">Marivirga lumbricoides</name>
    <dbReference type="NCBI Taxonomy" id="1046115"/>
    <lineage>
        <taxon>Bacteria</taxon>
        <taxon>Pseudomonadati</taxon>
        <taxon>Bacteroidota</taxon>
        <taxon>Cytophagia</taxon>
        <taxon>Cytophagales</taxon>
        <taxon>Marivirgaceae</taxon>
        <taxon>Marivirga</taxon>
    </lineage>
</organism>